<dbReference type="PANTHER" id="PTHR30012:SF7">
    <property type="entry name" value="PROTEIN TRANSPORT PROTEIN HOFC HOMOLOG"/>
    <property type="match status" value="1"/>
</dbReference>
<sequence>MNRVNGDGRKLGAQERIDFYGFLRALVENGKDIQGACGDVARSLERQASETLLGAGQLKRAAQLYRYIEAEQKLGNALHVSLAGRVPDTEVMMLLAGAEGDITKGLKSAQVAARRSNEIKKAIAKAISYPAFLSLGVVAAMDWIGSNLMQTLTLLKPLSQWTGMEAAVYWVTTNVATWAPLALVCLLVLVGVSGLIHMKFIGPGREAIAGIPPLNIFRRLTATTFLSTLSSLVLAGTTFQNGLTLMRRYTRSEYLRYYLDEAIRRMKSGLASEGAGKAIASKLFTPWIMVKLDIYSRGTTEEFTRHMDEIAEDAQNEAVESLQKLSRALNILCLAVIAGTVMVTVVTLFGVIGSIRSGLG</sequence>
<dbReference type="Gene3D" id="1.20.81.30">
    <property type="entry name" value="Type II secretion system (T2SS), domain F"/>
    <property type="match status" value="1"/>
</dbReference>
<keyword evidence="1" id="KW-0812">Transmembrane</keyword>
<feature type="transmembrane region" description="Helical" evidence="1">
    <location>
        <begin position="126"/>
        <end position="146"/>
    </location>
</feature>
<comment type="caution">
    <text evidence="2">The sequence shown here is derived from an EMBL/GenBank/DDBJ whole genome shotgun (WGS) entry which is preliminary data.</text>
</comment>
<evidence type="ECO:0000256" key="1">
    <source>
        <dbReference type="SAM" id="Phobius"/>
    </source>
</evidence>
<dbReference type="PANTHER" id="PTHR30012">
    <property type="entry name" value="GENERAL SECRETION PATHWAY PROTEIN"/>
    <property type="match status" value="1"/>
</dbReference>
<keyword evidence="3" id="KW-1185">Reference proteome</keyword>
<evidence type="ECO:0000313" key="2">
    <source>
        <dbReference type="EMBL" id="ONF42638.1"/>
    </source>
</evidence>
<dbReference type="GO" id="GO:0015628">
    <property type="term" value="P:protein secretion by the type II secretion system"/>
    <property type="evidence" value="ECO:0007669"/>
    <property type="project" value="TreeGrafter"/>
</dbReference>
<dbReference type="STRING" id="135739.BTO32_15485"/>
<dbReference type="EMBL" id="MSCW01000009">
    <property type="protein sequence ID" value="ONF42638.1"/>
    <property type="molecule type" value="Genomic_DNA"/>
</dbReference>
<dbReference type="InterPro" id="IPR003004">
    <property type="entry name" value="GspF/PilC"/>
</dbReference>
<reference evidence="2 3" key="1">
    <citation type="submission" date="2016-12" db="EMBL/GenBank/DDBJ databases">
        <title>Marinobacter lutaoensis whole genome sequencing.</title>
        <authorList>
            <person name="Verma A."/>
            <person name="Krishnamurthi S."/>
        </authorList>
    </citation>
    <scope>NUCLEOTIDE SEQUENCE [LARGE SCALE GENOMIC DNA]</scope>
    <source>
        <strain evidence="2 3">T5054</strain>
    </source>
</reference>
<feature type="transmembrane region" description="Helical" evidence="1">
    <location>
        <begin position="331"/>
        <end position="355"/>
    </location>
</feature>
<dbReference type="GO" id="GO:0005886">
    <property type="term" value="C:plasma membrane"/>
    <property type="evidence" value="ECO:0007669"/>
    <property type="project" value="TreeGrafter"/>
</dbReference>
<evidence type="ECO:0000313" key="3">
    <source>
        <dbReference type="Proteomes" id="UP000189339"/>
    </source>
</evidence>
<accession>A0A1V2DPP7</accession>
<dbReference type="InterPro" id="IPR042094">
    <property type="entry name" value="T2SS_GspF_sf"/>
</dbReference>
<proteinExistence type="predicted"/>
<dbReference type="AlphaFoldDB" id="A0A1V2DPP7"/>
<dbReference type="Proteomes" id="UP000189339">
    <property type="component" value="Unassembled WGS sequence"/>
</dbReference>
<name>A0A1V2DPP7_9GAMM</name>
<gene>
    <name evidence="2" type="ORF">BTO32_15485</name>
</gene>
<keyword evidence="1" id="KW-0472">Membrane</keyword>
<organism evidence="2 3">
    <name type="scientific">Marinobacter lutaoensis</name>
    <dbReference type="NCBI Taxonomy" id="135739"/>
    <lineage>
        <taxon>Bacteria</taxon>
        <taxon>Pseudomonadati</taxon>
        <taxon>Pseudomonadota</taxon>
        <taxon>Gammaproteobacteria</taxon>
        <taxon>Pseudomonadales</taxon>
        <taxon>Marinobacteraceae</taxon>
        <taxon>Marinobacter</taxon>
    </lineage>
</organism>
<feature type="transmembrane region" description="Helical" evidence="1">
    <location>
        <begin position="166"/>
        <end position="196"/>
    </location>
</feature>
<protein>
    <submittedName>
        <fullName evidence="2">Secretion system protein</fullName>
    </submittedName>
</protein>
<keyword evidence="1" id="KW-1133">Transmembrane helix</keyword>